<name>A0A553HPI5_9PEZI</name>
<evidence type="ECO:0008006" key="9">
    <source>
        <dbReference type="Google" id="ProtNLM"/>
    </source>
</evidence>
<sequence>MALSEYVLWYIPIIAVSEILDRIDRTLYSSFAQTIVYLGSTAVYNVYFHPLARFPGPKARAISEWPYFRAMIDGVDPQRILEMHNKYGPVVRVSPNELAFVRPGAFRDIYGYKKGGKPELSKDKKYFSGMGEPSLVKSPDPTYHAHLRRLLAPGFSDAALRKQEAVIQEYLTIFMSKLDGESQNGDGCVDVVLWFKFFVFDVIGYLTYGESFDCLSSNKLHTWVRLLGKLGRFLVYNQASERLPSILKYPFLLLNMPTDLKSNINTVESISQTKVDYRRTHESTIPDFMGKLIEEHKAGRLTTKQLSSNASFLMAAGSETLVTFFSHCVNSLLTNPRVLAKLTSEIREKFPSADDITMVSVNQCKYLRAVIDESMRVKPPAPAVHPRYTPPGGTEIDGFYVPGDVVVGVTIYAACNSPLNFHNPLDFVPERWTGEDPTYQNDARDAAQYFSVGPRDCLGRNLAYVEMKLVMAKLLWHFDLEQRFPDNWGDQRAYLICYRNNSNRAPRKVTPDGKEGCSSWQMGVMQAEVTTVREEDQDVVLDYPWPYYEILGDNHHLNTIQVLQVAVAVLVEAGCNCKYLIDEVDIKEDQEPPYQGTLISYPIKTSVDDPSHPLFPAADSMKRLEASIHRLEMTPARGGPGMIKRVAACVWTSERRPQIIKLQDVVRCADEVPPVGHGPLPPENLKTRSGCHPARPPHALCKLNSSTVPFLRPA</sequence>
<comment type="similarity">
    <text evidence="2">Belongs to the cytochrome P450 family.</text>
</comment>
<dbReference type="OrthoDB" id="1470350at2759"/>
<dbReference type="Pfam" id="PF00067">
    <property type="entry name" value="p450"/>
    <property type="match status" value="1"/>
</dbReference>
<dbReference type="GO" id="GO:0005506">
    <property type="term" value="F:iron ion binding"/>
    <property type="evidence" value="ECO:0007669"/>
    <property type="project" value="InterPro"/>
</dbReference>
<dbReference type="InterPro" id="IPR002401">
    <property type="entry name" value="Cyt_P450_E_grp-I"/>
</dbReference>
<evidence type="ECO:0000256" key="4">
    <source>
        <dbReference type="ARBA" id="ARBA00022723"/>
    </source>
</evidence>
<dbReference type="PANTHER" id="PTHR24305:SF210">
    <property type="entry name" value="CYTOCHROME P450 MONOOXYGENASE ASQL-RELATED"/>
    <property type="match status" value="1"/>
</dbReference>
<keyword evidence="5 6" id="KW-0408">Iron</keyword>
<keyword evidence="3 6" id="KW-0349">Heme</keyword>
<evidence type="ECO:0000256" key="5">
    <source>
        <dbReference type="ARBA" id="ARBA00023004"/>
    </source>
</evidence>
<dbReference type="PROSITE" id="PS00086">
    <property type="entry name" value="CYTOCHROME_P450"/>
    <property type="match status" value="1"/>
</dbReference>
<dbReference type="InterPro" id="IPR017972">
    <property type="entry name" value="Cyt_P450_CS"/>
</dbReference>
<dbReference type="GO" id="GO:0016705">
    <property type="term" value="F:oxidoreductase activity, acting on paired donors, with incorporation or reduction of molecular oxygen"/>
    <property type="evidence" value="ECO:0007669"/>
    <property type="project" value="InterPro"/>
</dbReference>
<organism evidence="7 8">
    <name type="scientific">Xylaria flabelliformis</name>
    <dbReference type="NCBI Taxonomy" id="2512241"/>
    <lineage>
        <taxon>Eukaryota</taxon>
        <taxon>Fungi</taxon>
        <taxon>Dikarya</taxon>
        <taxon>Ascomycota</taxon>
        <taxon>Pezizomycotina</taxon>
        <taxon>Sordariomycetes</taxon>
        <taxon>Xylariomycetidae</taxon>
        <taxon>Xylariales</taxon>
        <taxon>Xylariaceae</taxon>
        <taxon>Xylaria</taxon>
    </lineage>
</organism>
<dbReference type="PRINTS" id="PR00463">
    <property type="entry name" value="EP450I"/>
</dbReference>
<dbReference type="Proteomes" id="UP000319160">
    <property type="component" value="Unassembled WGS sequence"/>
</dbReference>
<dbReference type="PRINTS" id="PR00385">
    <property type="entry name" value="P450"/>
</dbReference>
<dbReference type="STRING" id="2512241.A0A553HPI5"/>
<evidence type="ECO:0000256" key="1">
    <source>
        <dbReference type="ARBA" id="ARBA00001971"/>
    </source>
</evidence>
<dbReference type="GO" id="GO:0020037">
    <property type="term" value="F:heme binding"/>
    <property type="evidence" value="ECO:0007669"/>
    <property type="project" value="InterPro"/>
</dbReference>
<keyword evidence="8" id="KW-1185">Reference proteome</keyword>
<dbReference type="Gene3D" id="1.10.630.10">
    <property type="entry name" value="Cytochrome P450"/>
    <property type="match status" value="1"/>
</dbReference>
<dbReference type="CDD" id="cd11058">
    <property type="entry name" value="CYP60B-like"/>
    <property type="match status" value="1"/>
</dbReference>
<keyword evidence="4 6" id="KW-0479">Metal-binding</keyword>
<accession>A0A553HPI5</accession>
<evidence type="ECO:0000313" key="7">
    <source>
        <dbReference type="EMBL" id="TRX89866.1"/>
    </source>
</evidence>
<proteinExistence type="inferred from homology"/>
<dbReference type="GO" id="GO:0004497">
    <property type="term" value="F:monooxygenase activity"/>
    <property type="evidence" value="ECO:0007669"/>
    <property type="project" value="InterPro"/>
</dbReference>
<gene>
    <name evidence="7" type="ORF">FHL15_009299</name>
</gene>
<reference evidence="8" key="1">
    <citation type="submission" date="2019-06" db="EMBL/GenBank/DDBJ databases">
        <title>Draft genome sequence of the griseofulvin-producing fungus Xylaria cubensis strain G536.</title>
        <authorList>
            <person name="Mead M.E."/>
            <person name="Raja H.A."/>
            <person name="Steenwyk J.L."/>
            <person name="Knowles S.L."/>
            <person name="Oberlies N.H."/>
            <person name="Rokas A."/>
        </authorList>
    </citation>
    <scope>NUCLEOTIDE SEQUENCE [LARGE SCALE GENOMIC DNA]</scope>
    <source>
        <strain evidence="8">G536</strain>
    </source>
</reference>
<evidence type="ECO:0000313" key="8">
    <source>
        <dbReference type="Proteomes" id="UP000319160"/>
    </source>
</evidence>
<dbReference type="InterPro" id="IPR036396">
    <property type="entry name" value="Cyt_P450_sf"/>
</dbReference>
<comment type="cofactor">
    <cofactor evidence="1 6">
        <name>heme</name>
        <dbReference type="ChEBI" id="CHEBI:30413"/>
    </cofactor>
</comment>
<dbReference type="PANTHER" id="PTHR24305">
    <property type="entry name" value="CYTOCHROME P450"/>
    <property type="match status" value="1"/>
</dbReference>
<evidence type="ECO:0000256" key="6">
    <source>
        <dbReference type="PIRSR" id="PIRSR602401-1"/>
    </source>
</evidence>
<dbReference type="InterPro" id="IPR001128">
    <property type="entry name" value="Cyt_P450"/>
</dbReference>
<dbReference type="AlphaFoldDB" id="A0A553HPI5"/>
<feature type="binding site" description="axial binding residue" evidence="6">
    <location>
        <position position="457"/>
    </location>
    <ligand>
        <name>heme</name>
        <dbReference type="ChEBI" id="CHEBI:30413"/>
    </ligand>
    <ligandPart>
        <name>Fe</name>
        <dbReference type="ChEBI" id="CHEBI:18248"/>
    </ligandPart>
</feature>
<dbReference type="EMBL" id="VFLP01000062">
    <property type="protein sequence ID" value="TRX89866.1"/>
    <property type="molecule type" value="Genomic_DNA"/>
</dbReference>
<dbReference type="SUPFAM" id="SSF48264">
    <property type="entry name" value="Cytochrome P450"/>
    <property type="match status" value="1"/>
</dbReference>
<dbReference type="InterPro" id="IPR050121">
    <property type="entry name" value="Cytochrome_P450_monoxygenase"/>
</dbReference>
<evidence type="ECO:0000256" key="2">
    <source>
        <dbReference type="ARBA" id="ARBA00010617"/>
    </source>
</evidence>
<comment type="caution">
    <text evidence="7">The sequence shown here is derived from an EMBL/GenBank/DDBJ whole genome shotgun (WGS) entry which is preliminary data.</text>
</comment>
<evidence type="ECO:0000256" key="3">
    <source>
        <dbReference type="ARBA" id="ARBA00022617"/>
    </source>
</evidence>
<protein>
    <recommendedName>
        <fullName evidence="9">Cytochrome P450</fullName>
    </recommendedName>
</protein>